<protein>
    <submittedName>
        <fullName evidence="9">AzlC family ABC transporter permease</fullName>
    </submittedName>
</protein>
<evidence type="ECO:0000256" key="8">
    <source>
        <dbReference type="SAM" id="Phobius"/>
    </source>
</evidence>
<dbReference type="InterPro" id="IPR011606">
    <property type="entry name" value="Brnchd-chn_aa_trnsp_permease"/>
</dbReference>
<proteinExistence type="inferred from homology"/>
<feature type="transmembrane region" description="Helical" evidence="8">
    <location>
        <begin position="128"/>
        <end position="148"/>
    </location>
</feature>
<dbReference type="PANTHER" id="PTHR34979:SF1">
    <property type="entry name" value="INNER MEMBRANE PROTEIN YGAZ"/>
    <property type="match status" value="1"/>
</dbReference>
<comment type="subcellular location">
    <subcellularLocation>
        <location evidence="1">Cell membrane</location>
        <topology evidence="1">Multi-pass membrane protein</topology>
    </subcellularLocation>
</comment>
<evidence type="ECO:0000256" key="1">
    <source>
        <dbReference type="ARBA" id="ARBA00004651"/>
    </source>
</evidence>
<dbReference type="Proteomes" id="UP000753908">
    <property type="component" value="Unassembled WGS sequence"/>
</dbReference>
<accession>A0A951PT47</accession>
<reference evidence="9" key="2">
    <citation type="journal article" date="2022" name="Microbiol. Resour. Announc.">
        <title>Metagenome Sequencing to Explore Phylogenomics of Terrestrial Cyanobacteria.</title>
        <authorList>
            <person name="Ward R.D."/>
            <person name="Stajich J.E."/>
            <person name="Johansen J.R."/>
            <person name="Huntemann M."/>
            <person name="Clum A."/>
            <person name="Foster B."/>
            <person name="Foster B."/>
            <person name="Roux S."/>
            <person name="Palaniappan K."/>
            <person name="Varghese N."/>
            <person name="Mukherjee S."/>
            <person name="Reddy T.B.K."/>
            <person name="Daum C."/>
            <person name="Copeland A."/>
            <person name="Chen I.A."/>
            <person name="Ivanova N.N."/>
            <person name="Kyrpides N.C."/>
            <person name="Shapiro N."/>
            <person name="Eloe-Fadrosh E.A."/>
            <person name="Pietrasiak N."/>
        </authorList>
    </citation>
    <scope>NUCLEOTIDE SEQUENCE</scope>
    <source>
        <strain evidence="9">CPER-KK1</strain>
    </source>
</reference>
<keyword evidence="7 8" id="KW-0472">Membrane</keyword>
<evidence type="ECO:0000313" key="9">
    <source>
        <dbReference type="EMBL" id="MBW4548507.1"/>
    </source>
</evidence>
<evidence type="ECO:0000256" key="5">
    <source>
        <dbReference type="ARBA" id="ARBA00022692"/>
    </source>
</evidence>
<comment type="similarity">
    <text evidence="2">Belongs to the AzlC family.</text>
</comment>
<keyword evidence="4" id="KW-1003">Cell membrane</keyword>
<evidence type="ECO:0000256" key="3">
    <source>
        <dbReference type="ARBA" id="ARBA00022448"/>
    </source>
</evidence>
<dbReference type="EMBL" id="JAHHIF010000063">
    <property type="protein sequence ID" value="MBW4548507.1"/>
    <property type="molecule type" value="Genomic_DNA"/>
</dbReference>
<organism evidence="9 10">
    <name type="scientific">Symplocastrum torsivum CPER-KK1</name>
    <dbReference type="NCBI Taxonomy" id="450513"/>
    <lineage>
        <taxon>Bacteria</taxon>
        <taxon>Bacillati</taxon>
        <taxon>Cyanobacteriota</taxon>
        <taxon>Cyanophyceae</taxon>
        <taxon>Oscillatoriophycideae</taxon>
        <taxon>Oscillatoriales</taxon>
        <taxon>Microcoleaceae</taxon>
        <taxon>Symplocastrum</taxon>
    </lineage>
</organism>
<keyword evidence="5 8" id="KW-0812">Transmembrane</keyword>
<feature type="transmembrane region" description="Helical" evidence="8">
    <location>
        <begin position="198"/>
        <end position="221"/>
    </location>
</feature>
<evidence type="ECO:0000256" key="7">
    <source>
        <dbReference type="ARBA" id="ARBA00023136"/>
    </source>
</evidence>
<sequence>MREFKRGISRGLGVAVGYLPIAMSFGAVSVQSGLSDGAAVSMSLWVYSGAAQFAAIEGVRQNLSWLSIVLTMLLMGLRHIPMSLATKGIFGKFSRVQQLVLFHGLTDEAFALDLSDEPHGQSQSNASFSYYAGIHLFCWASWVIGTWLGCQVGSQLPERWLHFALPSLFLCLLSDGMSRRWSGDTLVVLGVGTALVLVTQQLGSVGILLSIIGVSLLASLLPGMNEEAS</sequence>
<name>A0A951PT47_9CYAN</name>
<dbReference type="GO" id="GO:1903785">
    <property type="term" value="P:L-valine transmembrane transport"/>
    <property type="evidence" value="ECO:0007669"/>
    <property type="project" value="TreeGrafter"/>
</dbReference>
<dbReference type="Pfam" id="PF03591">
    <property type="entry name" value="AzlC"/>
    <property type="match status" value="1"/>
</dbReference>
<evidence type="ECO:0000256" key="4">
    <source>
        <dbReference type="ARBA" id="ARBA00022475"/>
    </source>
</evidence>
<evidence type="ECO:0000256" key="6">
    <source>
        <dbReference type="ARBA" id="ARBA00022989"/>
    </source>
</evidence>
<keyword evidence="3" id="KW-0813">Transport</keyword>
<gene>
    <name evidence="9" type="ORF">KME25_29330</name>
</gene>
<evidence type="ECO:0000313" key="10">
    <source>
        <dbReference type="Proteomes" id="UP000753908"/>
    </source>
</evidence>
<feature type="transmembrane region" description="Helical" evidence="8">
    <location>
        <begin position="37"/>
        <end position="56"/>
    </location>
</feature>
<comment type="caution">
    <text evidence="9">The sequence shown here is derived from an EMBL/GenBank/DDBJ whole genome shotgun (WGS) entry which is preliminary data.</text>
</comment>
<keyword evidence="6 8" id="KW-1133">Transmembrane helix</keyword>
<reference evidence="9" key="1">
    <citation type="submission" date="2021-05" db="EMBL/GenBank/DDBJ databases">
        <authorList>
            <person name="Pietrasiak N."/>
            <person name="Ward R."/>
            <person name="Stajich J.E."/>
            <person name="Kurbessoian T."/>
        </authorList>
    </citation>
    <scope>NUCLEOTIDE SEQUENCE</scope>
    <source>
        <strain evidence="9">CPER-KK1</strain>
    </source>
</reference>
<dbReference type="PANTHER" id="PTHR34979">
    <property type="entry name" value="INNER MEMBRANE PROTEIN YGAZ"/>
    <property type="match status" value="1"/>
</dbReference>
<dbReference type="AlphaFoldDB" id="A0A951PT47"/>
<evidence type="ECO:0000256" key="2">
    <source>
        <dbReference type="ARBA" id="ARBA00010735"/>
    </source>
</evidence>
<feature type="transmembrane region" description="Helical" evidence="8">
    <location>
        <begin position="12"/>
        <end position="31"/>
    </location>
</feature>
<feature type="transmembrane region" description="Helical" evidence="8">
    <location>
        <begin position="63"/>
        <end position="80"/>
    </location>
</feature>
<dbReference type="GO" id="GO:0005886">
    <property type="term" value="C:plasma membrane"/>
    <property type="evidence" value="ECO:0007669"/>
    <property type="project" value="UniProtKB-SubCell"/>
</dbReference>